<evidence type="ECO:0000256" key="6">
    <source>
        <dbReference type="ARBA" id="ARBA00023136"/>
    </source>
</evidence>
<dbReference type="InterPro" id="IPR015683">
    <property type="entry name" value="Ionotropic_Glu_rcpt"/>
</dbReference>
<evidence type="ECO:0000313" key="14">
    <source>
        <dbReference type="Proteomes" id="UP000316030"/>
    </source>
</evidence>
<feature type="domain" description="Solute-binding protein family 3/N-terminal" evidence="11">
    <location>
        <begin position="23"/>
        <end position="349"/>
    </location>
</feature>
<dbReference type="Pfam" id="PF00060">
    <property type="entry name" value="Lig_chan"/>
    <property type="match status" value="1"/>
</dbReference>
<evidence type="ECO:0000256" key="9">
    <source>
        <dbReference type="ARBA" id="ARBA00023303"/>
    </source>
</evidence>
<dbReference type="SMART" id="SM00062">
    <property type="entry name" value="PBPb"/>
    <property type="match status" value="1"/>
</dbReference>
<feature type="transmembrane region" description="Helical" evidence="10">
    <location>
        <begin position="131"/>
        <end position="152"/>
    </location>
</feature>
<keyword evidence="3 10" id="KW-0812">Transmembrane</keyword>
<evidence type="ECO:0000256" key="7">
    <source>
        <dbReference type="ARBA" id="ARBA00023170"/>
    </source>
</evidence>
<name>A0A521AMB5_9RHOB</name>
<evidence type="ECO:0000256" key="8">
    <source>
        <dbReference type="ARBA" id="ARBA00023180"/>
    </source>
</evidence>
<keyword evidence="2" id="KW-0813">Transport</keyword>
<sequence>MSRIILALVTIIALWPVKSMSQDLVVGTVTRPPFSMSLAGADLGFSIDLWDALAKTMNHSYRIERFDSFAGMLGAVENGQVDLAIANISITAAREEVLDFSQPIFSAGLQIMTPVDNDGPSIFATLINKELVLSVLLAFAALLGVGMLMWWLERRHQDYFDRPAKQAIFPAFWWALNLVVNGGFEERVPRTILGRLMGVALVIISLFFVSVFVAYVTSVMTIEAITSNVNSVNDLYGRRVGTVAGSTAAGFMDNRDLDYREFAGLDQMITSFENGNLDAVVFDAPILAYYVKTRADGQAQMNGPIFLRENYGIASPTGSPLTEEINRALLGLRENGKYQEIYESWFGLEPQ</sequence>
<evidence type="ECO:0000256" key="5">
    <source>
        <dbReference type="ARBA" id="ARBA00023065"/>
    </source>
</evidence>
<dbReference type="InterPro" id="IPR001638">
    <property type="entry name" value="Solute-binding_3/MltF_N"/>
</dbReference>
<dbReference type="OrthoDB" id="9768183at2"/>
<keyword evidence="5" id="KW-0406">Ion transport</keyword>
<comment type="subcellular location">
    <subcellularLocation>
        <location evidence="1">Membrane</location>
        <topology evidence="1">Multi-pass membrane protein</topology>
    </subcellularLocation>
</comment>
<dbReference type="PANTHER" id="PTHR18966">
    <property type="entry name" value="IONOTROPIC GLUTAMATE RECEPTOR"/>
    <property type="match status" value="1"/>
</dbReference>
<feature type="domain" description="Ionotropic glutamate receptor C-terminal" evidence="12">
    <location>
        <begin position="23"/>
        <end position="348"/>
    </location>
</feature>
<evidence type="ECO:0000256" key="2">
    <source>
        <dbReference type="ARBA" id="ARBA00022448"/>
    </source>
</evidence>
<dbReference type="EMBL" id="FXTO01000001">
    <property type="protein sequence ID" value="SMO35939.1"/>
    <property type="molecule type" value="Genomic_DNA"/>
</dbReference>
<proteinExistence type="predicted"/>
<keyword evidence="7" id="KW-0675">Receptor</keyword>
<organism evidence="13 14">
    <name type="scientific">Thalassovita litoralis</name>
    <dbReference type="NCBI Taxonomy" id="1010611"/>
    <lineage>
        <taxon>Bacteria</taxon>
        <taxon>Pseudomonadati</taxon>
        <taxon>Pseudomonadota</taxon>
        <taxon>Alphaproteobacteria</taxon>
        <taxon>Rhodobacterales</taxon>
        <taxon>Roseobacteraceae</taxon>
        <taxon>Thalassovita</taxon>
    </lineage>
</organism>
<dbReference type="SUPFAM" id="SSF81324">
    <property type="entry name" value="Voltage-gated potassium channels"/>
    <property type="match status" value="1"/>
</dbReference>
<evidence type="ECO:0000256" key="3">
    <source>
        <dbReference type="ARBA" id="ARBA00022692"/>
    </source>
</evidence>
<keyword evidence="8" id="KW-0325">Glycoprotein</keyword>
<dbReference type="Pfam" id="PF00497">
    <property type="entry name" value="SBP_bac_3"/>
    <property type="match status" value="1"/>
</dbReference>
<keyword evidence="9" id="KW-0407">Ion channel</keyword>
<keyword evidence="14" id="KW-1185">Reference proteome</keyword>
<dbReference type="RefSeq" id="WP_142491567.1">
    <property type="nucleotide sequence ID" value="NZ_FXTO01000001.1"/>
</dbReference>
<evidence type="ECO:0000256" key="4">
    <source>
        <dbReference type="ARBA" id="ARBA00022989"/>
    </source>
</evidence>
<evidence type="ECO:0000256" key="10">
    <source>
        <dbReference type="SAM" id="Phobius"/>
    </source>
</evidence>
<reference evidence="13 14" key="1">
    <citation type="submission" date="2017-05" db="EMBL/GenBank/DDBJ databases">
        <authorList>
            <person name="Varghese N."/>
            <person name="Submissions S."/>
        </authorList>
    </citation>
    <scope>NUCLEOTIDE SEQUENCE [LARGE SCALE GENOMIC DNA]</scope>
    <source>
        <strain evidence="13 14">DSM 29506</strain>
    </source>
</reference>
<keyword evidence="4 10" id="KW-1133">Transmembrane helix</keyword>
<gene>
    <name evidence="13" type="ORF">SAMN06265173_101260</name>
</gene>
<evidence type="ECO:0000259" key="12">
    <source>
        <dbReference type="SMART" id="SM00079"/>
    </source>
</evidence>
<dbReference type="SMART" id="SM00079">
    <property type="entry name" value="PBPe"/>
    <property type="match status" value="1"/>
</dbReference>
<dbReference type="InterPro" id="IPR001320">
    <property type="entry name" value="Iontro_rcpt_C"/>
</dbReference>
<feature type="transmembrane region" description="Helical" evidence="10">
    <location>
        <begin position="196"/>
        <end position="216"/>
    </location>
</feature>
<dbReference type="CDD" id="cd00997">
    <property type="entry name" value="PBP2_GluR0"/>
    <property type="match status" value="1"/>
</dbReference>
<feature type="transmembrane region" description="Helical" evidence="10">
    <location>
        <begin position="164"/>
        <end position="184"/>
    </location>
</feature>
<dbReference type="Gene3D" id="1.10.287.70">
    <property type="match status" value="1"/>
</dbReference>
<dbReference type="GO" id="GO:0016020">
    <property type="term" value="C:membrane"/>
    <property type="evidence" value="ECO:0007669"/>
    <property type="project" value="UniProtKB-SubCell"/>
</dbReference>
<dbReference type="Proteomes" id="UP000316030">
    <property type="component" value="Unassembled WGS sequence"/>
</dbReference>
<evidence type="ECO:0000259" key="11">
    <source>
        <dbReference type="SMART" id="SM00062"/>
    </source>
</evidence>
<keyword evidence="6 10" id="KW-0472">Membrane</keyword>
<dbReference type="GO" id="GO:0015276">
    <property type="term" value="F:ligand-gated monoatomic ion channel activity"/>
    <property type="evidence" value="ECO:0007669"/>
    <property type="project" value="InterPro"/>
</dbReference>
<evidence type="ECO:0000313" key="13">
    <source>
        <dbReference type="EMBL" id="SMO35939.1"/>
    </source>
</evidence>
<accession>A0A521AMB5</accession>
<dbReference type="SUPFAM" id="SSF53850">
    <property type="entry name" value="Periplasmic binding protein-like II"/>
    <property type="match status" value="1"/>
</dbReference>
<dbReference type="Gene3D" id="3.40.190.10">
    <property type="entry name" value="Periplasmic binding protein-like II"/>
    <property type="match status" value="2"/>
</dbReference>
<evidence type="ECO:0000256" key="1">
    <source>
        <dbReference type="ARBA" id="ARBA00004141"/>
    </source>
</evidence>
<protein>
    <submittedName>
        <fullName evidence="13">Amino acid ABC transporter substrate-binding protein, PAAT family</fullName>
    </submittedName>
</protein>
<dbReference type="AlphaFoldDB" id="A0A521AMB5"/>